<evidence type="ECO:0000259" key="8">
    <source>
        <dbReference type="PROSITE" id="PS51296"/>
    </source>
</evidence>
<dbReference type="RefSeq" id="WP_227181795.1">
    <property type="nucleotide sequence ID" value="NZ_JAJBZT010000011.1"/>
</dbReference>
<gene>
    <name evidence="9" type="ORF">LIN78_15635</name>
</gene>
<dbReference type="PRINTS" id="PR00090">
    <property type="entry name" value="RNGDIOXGNASE"/>
</dbReference>
<keyword evidence="10" id="KW-1185">Reference proteome</keyword>
<protein>
    <submittedName>
        <fullName evidence="9">Aromatic ring-hydroxylating dioxygenase subunit alpha</fullName>
    </submittedName>
</protein>
<keyword evidence="5" id="KW-0560">Oxidoreductase</keyword>
<name>A0ABS8DAE4_9NEIS</name>
<keyword evidence="7" id="KW-0411">Iron-sulfur</keyword>
<dbReference type="InterPro" id="IPR001663">
    <property type="entry name" value="Rng_hydr_dOase-A"/>
</dbReference>
<dbReference type="CDD" id="cd08884">
    <property type="entry name" value="RHO_alpha_C_GbcA-like"/>
    <property type="match status" value="1"/>
</dbReference>
<evidence type="ECO:0000256" key="2">
    <source>
        <dbReference type="ARBA" id="ARBA00008751"/>
    </source>
</evidence>
<evidence type="ECO:0000256" key="4">
    <source>
        <dbReference type="ARBA" id="ARBA00022723"/>
    </source>
</evidence>
<dbReference type="PANTHER" id="PTHR43756:SF5">
    <property type="entry name" value="CHOLINE MONOOXYGENASE, CHLOROPLASTIC"/>
    <property type="match status" value="1"/>
</dbReference>
<proteinExistence type="inferred from homology"/>
<sequence length="416" mass="46572">MSKVKSHAELLRSRQPGYTMPSELFSRQDVFENDVDVFFHKHWILVGVSADVPEPGDVSTVDIGKSSVIIVRDEDNEVRTFRNVCRHRGARIKEAGKATIGKLVCPYHQWTYELNGDLLHAAQMGKDFDHKCKGLKSVHTKVVGGLVFICLANEAPADIATLEETMLPRLAPYQLENTKIAYEAEIIENGNWKLVMENNRECYHCAGTHPELTTTFLAEDFGYCEEELDEAGQQSLASYRKKNADYKASWEKDGLICEPVEKLTPDVATLFRTQRLVMAGHGESQTPDTKVACTKLLGNATRKDQGDTHLWTHSGWNHVMSDHAVVSYLIPLSPDKTLVRTKWLVNADAVEGVDYDVNNLISVWTATNAQDAALVAINHSGTQDPGYEPGPYSKFSEQYVEGFANWYTGRLEAHNI</sequence>
<dbReference type="Pfam" id="PF00355">
    <property type="entry name" value="Rieske"/>
    <property type="match status" value="1"/>
</dbReference>
<evidence type="ECO:0000313" key="10">
    <source>
        <dbReference type="Proteomes" id="UP001165395"/>
    </source>
</evidence>
<dbReference type="InterPro" id="IPR015879">
    <property type="entry name" value="Ring_hydroxy_dOase_asu_C_dom"/>
</dbReference>
<dbReference type="SUPFAM" id="SSF55961">
    <property type="entry name" value="Bet v1-like"/>
    <property type="match status" value="1"/>
</dbReference>
<organism evidence="9 10">
    <name type="scientific">Leeia speluncae</name>
    <dbReference type="NCBI Taxonomy" id="2884804"/>
    <lineage>
        <taxon>Bacteria</taxon>
        <taxon>Pseudomonadati</taxon>
        <taxon>Pseudomonadota</taxon>
        <taxon>Betaproteobacteria</taxon>
        <taxon>Neisseriales</taxon>
        <taxon>Leeiaceae</taxon>
        <taxon>Leeia</taxon>
    </lineage>
</organism>
<dbReference type="Gene3D" id="3.90.380.10">
    <property type="entry name" value="Naphthalene 1,2-dioxygenase Alpha Subunit, Chain A, domain 1"/>
    <property type="match status" value="1"/>
</dbReference>
<accession>A0ABS8DAE4</accession>
<evidence type="ECO:0000256" key="6">
    <source>
        <dbReference type="ARBA" id="ARBA00023004"/>
    </source>
</evidence>
<reference evidence="9" key="1">
    <citation type="submission" date="2021-10" db="EMBL/GenBank/DDBJ databases">
        <title>The complete genome sequence of Leeia sp. TBRC 13508.</title>
        <authorList>
            <person name="Charoenyingcharoen P."/>
            <person name="Yukphan P."/>
        </authorList>
    </citation>
    <scope>NUCLEOTIDE SEQUENCE</scope>
    <source>
        <strain evidence="9">TBRC 13508</strain>
    </source>
</reference>
<dbReference type="PANTHER" id="PTHR43756">
    <property type="entry name" value="CHOLINE MONOOXYGENASE, CHLOROPLASTIC"/>
    <property type="match status" value="1"/>
</dbReference>
<evidence type="ECO:0000256" key="7">
    <source>
        <dbReference type="ARBA" id="ARBA00023014"/>
    </source>
</evidence>
<feature type="domain" description="Rieske" evidence="8">
    <location>
        <begin position="43"/>
        <end position="149"/>
    </location>
</feature>
<evidence type="ECO:0000256" key="5">
    <source>
        <dbReference type="ARBA" id="ARBA00023002"/>
    </source>
</evidence>
<keyword evidence="4" id="KW-0479">Metal-binding</keyword>
<dbReference type="SUPFAM" id="SSF50022">
    <property type="entry name" value="ISP domain"/>
    <property type="match status" value="1"/>
</dbReference>
<dbReference type="InterPro" id="IPR017941">
    <property type="entry name" value="Rieske_2Fe-2S"/>
</dbReference>
<dbReference type="GO" id="GO:0051213">
    <property type="term" value="F:dioxygenase activity"/>
    <property type="evidence" value="ECO:0007669"/>
    <property type="project" value="UniProtKB-KW"/>
</dbReference>
<evidence type="ECO:0000256" key="1">
    <source>
        <dbReference type="ARBA" id="ARBA00001962"/>
    </source>
</evidence>
<comment type="similarity">
    <text evidence="2">Belongs to the bacterial ring-hydroxylating dioxygenase alpha subunit family.</text>
</comment>
<dbReference type="CDD" id="cd03469">
    <property type="entry name" value="Rieske_RO_Alpha_N"/>
    <property type="match status" value="1"/>
</dbReference>
<dbReference type="EMBL" id="JAJBZT010000011">
    <property type="protein sequence ID" value="MCB6184978.1"/>
    <property type="molecule type" value="Genomic_DNA"/>
</dbReference>
<keyword evidence="9" id="KW-0223">Dioxygenase</keyword>
<dbReference type="Gene3D" id="2.102.10.10">
    <property type="entry name" value="Rieske [2Fe-2S] iron-sulphur domain"/>
    <property type="match status" value="1"/>
</dbReference>
<dbReference type="Pfam" id="PF00848">
    <property type="entry name" value="Ring_hydroxyl_A"/>
    <property type="match status" value="1"/>
</dbReference>
<keyword evidence="3" id="KW-0001">2Fe-2S</keyword>
<keyword evidence="6" id="KW-0408">Iron</keyword>
<comment type="caution">
    <text evidence="9">The sequence shown here is derived from an EMBL/GenBank/DDBJ whole genome shotgun (WGS) entry which is preliminary data.</text>
</comment>
<evidence type="ECO:0000256" key="3">
    <source>
        <dbReference type="ARBA" id="ARBA00022714"/>
    </source>
</evidence>
<dbReference type="InterPro" id="IPR036922">
    <property type="entry name" value="Rieske_2Fe-2S_sf"/>
</dbReference>
<evidence type="ECO:0000313" key="9">
    <source>
        <dbReference type="EMBL" id="MCB6184978.1"/>
    </source>
</evidence>
<dbReference type="Proteomes" id="UP001165395">
    <property type="component" value="Unassembled WGS sequence"/>
</dbReference>
<comment type="cofactor">
    <cofactor evidence="1">
        <name>Fe cation</name>
        <dbReference type="ChEBI" id="CHEBI:24875"/>
    </cofactor>
</comment>
<dbReference type="PROSITE" id="PS51296">
    <property type="entry name" value="RIESKE"/>
    <property type="match status" value="1"/>
</dbReference>